<dbReference type="eggNOG" id="COG0438">
    <property type="taxonomic scope" value="Bacteria"/>
</dbReference>
<dbReference type="PANTHER" id="PTHR43685:SF11">
    <property type="entry name" value="GLYCOSYLTRANSFERASE TAGX-RELATED"/>
    <property type="match status" value="1"/>
</dbReference>
<dbReference type="HOGENOM" id="CLU_381234_0_0_3"/>
<reference evidence="3 4" key="1">
    <citation type="journal article" date="2014" name="Appl. Environ. Microbiol.">
        <title>Elucidation of insertion elements encoded on plasmids and in vitro construction of shuttle vectors from the toxic cyanobacterium Planktothrix.</title>
        <authorList>
            <person name="Christiansen G."/>
            <person name="Goesmann A."/>
            <person name="Kurmayer R."/>
        </authorList>
    </citation>
    <scope>NUCLEOTIDE SEQUENCE [LARGE SCALE GENOMIC DNA]</scope>
    <source>
        <strain evidence="3 4">NIVA-CYA 126/8</strain>
    </source>
</reference>
<dbReference type="PANTHER" id="PTHR43685">
    <property type="entry name" value="GLYCOSYLTRANSFERASE"/>
    <property type="match status" value="1"/>
</dbReference>
<evidence type="ECO:0000313" key="4">
    <source>
        <dbReference type="Proteomes" id="UP000027395"/>
    </source>
</evidence>
<feature type="domain" description="Glycosyl transferase family 1" evidence="1">
    <location>
        <begin position="206"/>
        <end position="369"/>
    </location>
</feature>
<dbReference type="GO" id="GO:0004653">
    <property type="term" value="F:polypeptide N-acetylgalactosaminyltransferase activity"/>
    <property type="evidence" value="ECO:0007669"/>
    <property type="project" value="UniProtKB-EC"/>
</dbReference>
<dbReference type="Pfam" id="PF00535">
    <property type="entry name" value="Glycos_transf_2"/>
    <property type="match status" value="1"/>
</dbReference>
<dbReference type="Proteomes" id="UP000027395">
    <property type="component" value="Chromosome"/>
</dbReference>
<dbReference type="InterPro" id="IPR001296">
    <property type="entry name" value="Glyco_trans_1"/>
</dbReference>
<dbReference type="STRING" id="388467.A19Y_0193"/>
<feature type="domain" description="Glycosyltransferase 2-like" evidence="2">
    <location>
        <begin position="408"/>
        <end position="525"/>
    </location>
</feature>
<dbReference type="Gene3D" id="3.90.550.10">
    <property type="entry name" value="Spore Coat Polysaccharide Biosynthesis Protein SpsA, Chain A"/>
    <property type="match status" value="1"/>
</dbReference>
<sequence>MKINWFSPLLPAKTDIAHYTSRILTSFEKNIELILWSDENNWSIDLDKKANIRWYDPNSLSLSEINQADINIYNIGNNALFHGSIWKVSQKQPGIVILHDINLHYLFTSLFPHYLESGVDQEAYKNLMVQFHGAMCHQDLEKFFHHQLDWGTMAERYPLTYAGLNHALGVIVHNQEAFQFLKQTQRWPVLYIPLPYPEQPIYSVSRKNQKRTQPYKLIIFGHLGGTHRRVQVFLEAFANFSEKFSFHLDIYGEIWDKEYISNLIKDFGLENLVTLHGFVEEPKLDAALAQADLVINLRYPTGGEASGSQLRIWSHALPTLVTQIGWYANLPKNVVAFVRHDHEIEDIQQHLHNFLANPDKFIEMGKRGKDILIREHSPLLYVDRVIKFAKAIKSDHINFEITQKPKVSVVIPTYNSSKYLPQAIESILQQTYNNYEIIIVDNASIDDTQVALQPYDSRIRYTRYDQHQETSVAYNRGIEMTRGDFVIFLHADHHLLPHQLEVQVTYFEKNHSLGLLCSGLRRVNQEKKLLVDIEPWHQYPQLNCQTFLSSSIFLGGMMFSRNWLEWVGGFKTELDYAEDLDIVLRLTLINCPMDWLRQVGVCERLHHEKIKPNSPIIINEIEKTLALFFAQPDLPDEIVSLKNLSVYKVLVREAFDLYQLGKTSEMAALLKQSLLYTHQSPGEVISDWIDQFNYYSLQYGEKFNAYELSQMTDWKNLILAHIIRLE</sequence>
<dbReference type="InterPro" id="IPR029044">
    <property type="entry name" value="Nucleotide-diphossugar_trans"/>
</dbReference>
<keyword evidence="3" id="KW-0808">Transferase</keyword>
<dbReference type="AlphaFoldDB" id="A0A073CBG0"/>
<dbReference type="Pfam" id="PF00534">
    <property type="entry name" value="Glycos_transf_1"/>
    <property type="match status" value="1"/>
</dbReference>
<organism evidence="3 4">
    <name type="scientific">Planktothrix agardhii (strain NIVA-CYA 126/8)</name>
    <dbReference type="NCBI Taxonomy" id="388467"/>
    <lineage>
        <taxon>Bacteria</taxon>
        <taxon>Bacillati</taxon>
        <taxon>Cyanobacteriota</taxon>
        <taxon>Cyanophyceae</taxon>
        <taxon>Oscillatoriophycideae</taxon>
        <taxon>Oscillatoriales</taxon>
        <taxon>Microcoleaceae</taxon>
        <taxon>Planktothrix</taxon>
    </lineage>
</organism>
<evidence type="ECO:0000313" key="3">
    <source>
        <dbReference type="EMBL" id="KEI65436.1"/>
    </source>
</evidence>
<protein>
    <submittedName>
        <fullName evidence="3">Polypeptide N-acetylgalactosaminyltransferase 12</fullName>
        <ecNumber evidence="3">2.4.1.41</ecNumber>
    </submittedName>
</protein>
<evidence type="ECO:0000259" key="2">
    <source>
        <dbReference type="Pfam" id="PF00535"/>
    </source>
</evidence>
<dbReference type="eggNOG" id="COG1216">
    <property type="taxonomic scope" value="Bacteria"/>
</dbReference>
<dbReference type="EMBL" id="CM002803">
    <property type="protein sequence ID" value="KEI65436.1"/>
    <property type="molecule type" value="Genomic_DNA"/>
</dbReference>
<dbReference type="Gene3D" id="3.40.50.2000">
    <property type="entry name" value="Glycogen Phosphorylase B"/>
    <property type="match status" value="1"/>
</dbReference>
<dbReference type="PATRIC" id="fig|388467.6.peg.144"/>
<dbReference type="SUPFAM" id="SSF53448">
    <property type="entry name" value="Nucleotide-diphospho-sugar transferases"/>
    <property type="match status" value="1"/>
</dbReference>
<dbReference type="InterPro" id="IPR050834">
    <property type="entry name" value="Glycosyltransf_2"/>
</dbReference>
<gene>
    <name evidence="3" type="ORF">A19Y_0193</name>
</gene>
<dbReference type="InterPro" id="IPR001173">
    <property type="entry name" value="Glyco_trans_2-like"/>
</dbReference>
<evidence type="ECO:0000259" key="1">
    <source>
        <dbReference type="Pfam" id="PF00534"/>
    </source>
</evidence>
<keyword evidence="3" id="KW-0328">Glycosyltransferase</keyword>
<keyword evidence="4" id="KW-1185">Reference proteome</keyword>
<accession>A0A073CBG0</accession>
<dbReference type="EC" id="2.4.1.41" evidence="3"/>
<proteinExistence type="predicted"/>
<dbReference type="SUPFAM" id="SSF53756">
    <property type="entry name" value="UDP-Glycosyltransferase/glycogen phosphorylase"/>
    <property type="match status" value="1"/>
</dbReference>
<name>A0A073CBG0_PLAA1</name>
<dbReference type="RefSeq" id="WP_081846308.1">
    <property type="nucleotide sequence ID" value="NZ_CM002803.1"/>
</dbReference>